<evidence type="ECO:0000313" key="2">
    <source>
        <dbReference type="EMBL" id="RGN01922.1"/>
    </source>
</evidence>
<proteinExistence type="predicted"/>
<feature type="coiled-coil region" evidence="1">
    <location>
        <begin position="19"/>
        <end position="71"/>
    </location>
</feature>
<dbReference type="EMBL" id="QSJW01000005">
    <property type="protein sequence ID" value="RHE12415.1"/>
    <property type="molecule type" value="Genomic_DNA"/>
</dbReference>
<evidence type="ECO:0008006" key="6">
    <source>
        <dbReference type="Google" id="ProtNLM"/>
    </source>
</evidence>
<evidence type="ECO:0000313" key="3">
    <source>
        <dbReference type="EMBL" id="RHE12415.1"/>
    </source>
</evidence>
<dbReference type="EMBL" id="QSUB01000012">
    <property type="protein sequence ID" value="RGN01922.1"/>
    <property type="molecule type" value="Genomic_DNA"/>
</dbReference>
<keyword evidence="1" id="KW-0175">Coiled coil</keyword>
<organism evidence="2 4">
    <name type="scientific">Blautia obeum</name>
    <dbReference type="NCBI Taxonomy" id="40520"/>
    <lineage>
        <taxon>Bacteria</taxon>
        <taxon>Bacillati</taxon>
        <taxon>Bacillota</taxon>
        <taxon>Clostridia</taxon>
        <taxon>Lachnospirales</taxon>
        <taxon>Lachnospiraceae</taxon>
        <taxon>Blautia</taxon>
    </lineage>
</organism>
<dbReference type="Proteomes" id="UP000261222">
    <property type="component" value="Unassembled WGS sequence"/>
</dbReference>
<protein>
    <recommendedName>
        <fullName evidence="6">Phage transcriptional regulator, ArpU family</fullName>
    </recommendedName>
</protein>
<sequence>MTERDYAIRSFKEITLNASRHTEERMDAYYKKIKELMNDYQDLILENQMVLDELEEECQEKINENMAYALQYMDAYDYRMNLGKLKREVNNIILIYGLCDMVNRAMTLVKYFTPNCGVEYYDLLYGCFCRHRKMTDTEIMLELGMSRASFYRKKKTALRYLGYYFFEIVVPQSAHKRYKPSFPETEE</sequence>
<comment type="caution">
    <text evidence="2">The sequence shown here is derived from an EMBL/GenBank/DDBJ whole genome shotgun (WGS) entry which is preliminary data.</text>
</comment>
<dbReference type="RefSeq" id="WP_117739717.1">
    <property type="nucleotide sequence ID" value="NZ_QSFL01000003.1"/>
</dbReference>
<accession>A0A3E5A1Q1</accession>
<gene>
    <name evidence="3" type="ORF">DW767_08615</name>
    <name evidence="2" type="ORF">DXB81_17010</name>
</gene>
<dbReference type="AlphaFoldDB" id="A0A3E5A1Q1"/>
<reference evidence="4 5" key="1">
    <citation type="submission" date="2018-08" db="EMBL/GenBank/DDBJ databases">
        <title>A genome reference for cultivated species of the human gut microbiota.</title>
        <authorList>
            <person name="Zou Y."/>
            <person name="Xue W."/>
            <person name="Luo G."/>
        </authorList>
    </citation>
    <scope>NUCLEOTIDE SEQUENCE [LARGE SCALE GENOMIC DNA]</scope>
    <source>
        <strain evidence="3 5">AM29-25AC</strain>
        <strain evidence="2 4">OM06-11AA</strain>
    </source>
</reference>
<name>A0A3E5A1Q1_9FIRM</name>
<dbReference type="Proteomes" id="UP000284644">
    <property type="component" value="Unassembled WGS sequence"/>
</dbReference>
<evidence type="ECO:0000313" key="5">
    <source>
        <dbReference type="Proteomes" id="UP000284644"/>
    </source>
</evidence>
<evidence type="ECO:0000256" key="1">
    <source>
        <dbReference type="SAM" id="Coils"/>
    </source>
</evidence>
<evidence type="ECO:0000313" key="4">
    <source>
        <dbReference type="Proteomes" id="UP000261222"/>
    </source>
</evidence>